<evidence type="ECO:0000256" key="1">
    <source>
        <dbReference type="SAM" id="Coils"/>
    </source>
</evidence>
<feature type="compositionally biased region" description="Low complexity" evidence="2">
    <location>
        <begin position="52"/>
        <end position="71"/>
    </location>
</feature>
<name>A0A9W6Z8J3_9STRA</name>
<proteinExistence type="predicted"/>
<dbReference type="Proteomes" id="UP001162640">
    <property type="component" value="Unassembled WGS sequence"/>
</dbReference>
<gene>
    <name evidence="3" type="ORF">TL16_g00509</name>
</gene>
<dbReference type="EMBL" id="BLQM01000009">
    <property type="protein sequence ID" value="GMH49409.1"/>
    <property type="molecule type" value="Genomic_DNA"/>
</dbReference>
<organism evidence="3 4">
    <name type="scientific">Triparma laevis f. inornata</name>
    <dbReference type="NCBI Taxonomy" id="1714386"/>
    <lineage>
        <taxon>Eukaryota</taxon>
        <taxon>Sar</taxon>
        <taxon>Stramenopiles</taxon>
        <taxon>Ochrophyta</taxon>
        <taxon>Bolidophyceae</taxon>
        <taxon>Parmales</taxon>
        <taxon>Triparmaceae</taxon>
        <taxon>Triparma</taxon>
    </lineage>
</organism>
<dbReference type="AlphaFoldDB" id="A0A9W6Z8J3"/>
<evidence type="ECO:0000256" key="2">
    <source>
        <dbReference type="SAM" id="MobiDB-lite"/>
    </source>
</evidence>
<protein>
    <submittedName>
        <fullName evidence="3">Uncharacterized protein</fullName>
    </submittedName>
</protein>
<feature type="coiled-coil region" evidence="1">
    <location>
        <begin position="91"/>
        <end position="118"/>
    </location>
</feature>
<reference evidence="4" key="1">
    <citation type="journal article" date="2023" name="Commun. Biol.">
        <title>Genome analysis of Parmales, the sister group of diatoms, reveals the evolutionary specialization of diatoms from phago-mixotrophs to photoautotrophs.</title>
        <authorList>
            <person name="Ban H."/>
            <person name="Sato S."/>
            <person name="Yoshikawa S."/>
            <person name="Yamada K."/>
            <person name="Nakamura Y."/>
            <person name="Ichinomiya M."/>
            <person name="Sato N."/>
            <person name="Blanc-Mathieu R."/>
            <person name="Endo H."/>
            <person name="Kuwata A."/>
            <person name="Ogata H."/>
        </authorList>
    </citation>
    <scope>NUCLEOTIDE SEQUENCE [LARGE SCALE GENOMIC DNA]</scope>
</reference>
<evidence type="ECO:0000313" key="3">
    <source>
        <dbReference type="EMBL" id="GMH49409.1"/>
    </source>
</evidence>
<comment type="caution">
    <text evidence="3">The sequence shown here is derived from an EMBL/GenBank/DDBJ whole genome shotgun (WGS) entry which is preliminary data.</text>
</comment>
<sequence length="118" mass="12934">MMQSKPAAATINKNNSNNNNNMASVTHIPPHIAAKFSSLKALKKESEIKFQSCPISSTSTSSSSSQSTAFPSSPPLSPLSQKRLVLGVQNVVSCNDAISRMEREIREMEEELERRKNV</sequence>
<feature type="region of interest" description="Disordered" evidence="2">
    <location>
        <begin position="51"/>
        <end position="79"/>
    </location>
</feature>
<feature type="region of interest" description="Disordered" evidence="2">
    <location>
        <begin position="1"/>
        <end position="26"/>
    </location>
</feature>
<keyword evidence="1" id="KW-0175">Coiled coil</keyword>
<accession>A0A9W6Z8J3</accession>
<evidence type="ECO:0000313" key="4">
    <source>
        <dbReference type="Proteomes" id="UP001162640"/>
    </source>
</evidence>
<feature type="compositionally biased region" description="Low complexity" evidence="2">
    <location>
        <begin position="12"/>
        <end position="21"/>
    </location>
</feature>